<accession>A0AAE0L8D1</accession>
<dbReference type="EMBL" id="LGRX02007099">
    <property type="protein sequence ID" value="KAK3275642.1"/>
    <property type="molecule type" value="Genomic_DNA"/>
</dbReference>
<evidence type="ECO:0000313" key="5">
    <source>
        <dbReference type="Proteomes" id="UP001190700"/>
    </source>
</evidence>
<dbReference type="SMART" id="SM00248">
    <property type="entry name" value="ANK"/>
    <property type="match status" value="3"/>
</dbReference>
<feature type="repeat" description="ANK" evidence="3">
    <location>
        <begin position="52"/>
        <end position="84"/>
    </location>
</feature>
<reference evidence="4 5" key="1">
    <citation type="journal article" date="2015" name="Genome Biol. Evol.">
        <title>Comparative Genomics of a Bacterivorous Green Alga Reveals Evolutionary Causalities and Consequences of Phago-Mixotrophic Mode of Nutrition.</title>
        <authorList>
            <person name="Burns J.A."/>
            <person name="Paasch A."/>
            <person name="Narechania A."/>
            <person name="Kim E."/>
        </authorList>
    </citation>
    <scope>NUCLEOTIDE SEQUENCE [LARGE SCALE GENOMIC DNA]</scope>
    <source>
        <strain evidence="4 5">PLY_AMNH</strain>
    </source>
</reference>
<organism evidence="4 5">
    <name type="scientific">Cymbomonas tetramitiformis</name>
    <dbReference type="NCBI Taxonomy" id="36881"/>
    <lineage>
        <taxon>Eukaryota</taxon>
        <taxon>Viridiplantae</taxon>
        <taxon>Chlorophyta</taxon>
        <taxon>Pyramimonadophyceae</taxon>
        <taxon>Pyramimonadales</taxon>
        <taxon>Pyramimonadaceae</taxon>
        <taxon>Cymbomonas</taxon>
    </lineage>
</organism>
<dbReference type="PROSITE" id="PS50297">
    <property type="entry name" value="ANK_REP_REGION"/>
    <property type="match status" value="3"/>
</dbReference>
<dbReference type="AlphaFoldDB" id="A0AAE0L8D1"/>
<proteinExistence type="predicted"/>
<dbReference type="Pfam" id="PF12796">
    <property type="entry name" value="Ank_2"/>
    <property type="match status" value="1"/>
</dbReference>
<evidence type="ECO:0000256" key="3">
    <source>
        <dbReference type="PROSITE-ProRule" id="PRU00023"/>
    </source>
</evidence>
<dbReference type="InterPro" id="IPR036770">
    <property type="entry name" value="Ankyrin_rpt-contain_sf"/>
</dbReference>
<name>A0AAE0L8D1_9CHLO</name>
<dbReference type="Gene3D" id="1.25.40.20">
    <property type="entry name" value="Ankyrin repeat-containing domain"/>
    <property type="match status" value="1"/>
</dbReference>
<keyword evidence="2 3" id="KW-0040">ANK repeat</keyword>
<dbReference type="InterPro" id="IPR002110">
    <property type="entry name" value="Ankyrin_rpt"/>
</dbReference>
<dbReference type="Proteomes" id="UP001190700">
    <property type="component" value="Unassembled WGS sequence"/>
</dbReference>
<evidence type="ECO:0000256" key="1">
    <source>
        <dbReference type="ARBA" id="ARBA00022737"/>
    </source>
</evidence>
<keyword evidence="5" id="KW-1185">Reference proteome</keyword>
<feature type="repeat" description="ANK" evidence="3">
    <location>
        <begin position="85"/>
        <end position="118"/>
    </location>
</feature>
<sequence>MPFISHSVHVKIAPPGLKDSHKLHSNCKFGLVEEVTYLLASPAIDPNRRDQDFRTPLHIASSYGQLECARLLLKRGGKVNSQDKLGRCPLHYAVESGNFDLVKLLAVDYAANVNALTEIGSCPMHVAAGEGHAQILSLFVNKGAARFTQDKRAQGSYRLYGLRSSKRMKSAYQGLLRDDVKVARHHPLRVG</sequence>
<dbReference type="PROSITE" id="PS50088">
    <property type="entry name" value="ANK_REPEAT"/>
    <property type="match status" value="3"/>
</dbReference>
<dbReference type="PANTHER" id="PTHR24171:SF9">
    <property type="entry name" value="ANKYRIN REPEAT DOMAIN-CONTAINING PROTEIN 39"/>
    <property type="match status" value="1"/>
</dbReference>
<protein>
    <submittedName>
        <fullName evidence="4">Uncharacterized protein</fullName>
    </submittedName>
</protein>
<dbReference type="SUPFAM" id="SSF48403">
    <property type="entry name" value="Ankyrin repeat"/>
    <property type="match status" value="1"/>
</dbReference>
<comment type="caution">
    <text evidence="4">The sequence shown here is derived from an EMBL/GenBank/DDBJ whole genome shotgun (WGS) entry which is preliminary data.</text>
</comment>
<feature type="repeat" description="ANK" evidence="3">
    <location>
        <begin position="119"/>
        <end position="151"/>
    </location>
</feature>
<evidence type="ECO:0000256" key="2">
    <source>
        <dbReference type="ARBA" id="ARBA00023043"/>
    </source>
</evidence>
<gene>
    <name evidence="4" type="ORF">CYMTET_16239</name>
</gene>
<dbReference type="PANTHER" id="PTHR24171">
    <property type="entry name" value="ANKYRIN REPEAT DOMAIN-CONTAINING PROTEIN 39-RELATED"/>
    <property type="match status" value="1"/>
</dbReference>
<evidence type="ECO:0000313" key="4">
    <source>
        <dbReference type="EMBL" id="KAK3275642.1"/>
    </source>
</evidence>
<keyword evidence="1" id="KW-0677">Repeat</keyword>